<organism evidence="11 12">
    <name type="scientific">Streptomyces mobaraensis (strain ATCC 29032 / DSM 40847 / JCM 4168 / NBRC 13819 / NCIMB 11159 / IPCR 16-22)</name>
    <dbReference type="NCBI Taxonomy" id="1223523"/>
    <lineage>
        <taxon>Bacteria</taxon>
        <taxon>Bacillati</taxon>
        <taxon>Actinomycetota</taxon>
        <taxon>Actinomycetes</taxon>
        <taxon>Kitasatosporales</taxon>
        <taxon>Streptomycetaceae</taxon>
        <taxon>Streptomyces</taxon>
    </lineage>
</organism>
<feature type="compositionally biased region" description="Basic and acidic residues" evidence="8">
    <location>
        <begin position="582"/>
        <end position="596"/>
    </location>
</feature>
<keyword evidence="4" id="KW-1003">Cell membrane</keyword>
<dbReference type="InterPro" id="IPR004638">
    <property type="entry name" value="EmrB-like"/>
</dbReference>
<dbReference type="NCBIfam" id="TIGR00711">
    <property type="entry name" value="efflux_EmrB"/>
    <property type="match status" value="1"/>
</dbReference>
<evidence type="ECO:0000313" key="11">
    <source>
        <dbReference type="EMBL" id="EME98487.1"/>
    </source>
</evidence>
<feature type="transmembrane region" description="Helical" evidence="9">
    <location>
        <begin position="873"/>
        <end position="893"/>
    </location>
</feature>
<feature type="transmembrane region" description="Helical" evidence="9">
    <location>
        <begin position="273"/>
        <end position="294"/>
    </location>
</feature>
<evidence type="ECO:0000313" key="12">
    <source>
        <dbReference type="Proteomes" id="UP000011740"/>
    </source>
</evidence>
<dbReference type="STRING" id="1223523.H340_21256"/>
<evidence type="ECO:0000256" key="7">
    <source>
        <dbReference type="ARBA" id="ARBA00023136"/>
    </source>
</evidence>
<dbReference type="SUPFAM" id="SSF103473">
    <property type="entry name" value="MFS general substrate transporter"/>
    <property type="match status" value="1"/>
</dbReference>
<keyword evidence="7 9" id="KW-0472">Membrane</keyword>
<dbReference type="Pfam" id="PF07690">
    <property type="entry name" value="MFS_1"/>
    <property type="match status" value="1"/>
</dbReference>
<dbReference type="PANTHER" id="PTHR23501">
    <property type="entry name" value="MAJOR FACILITATOR SUPERFAMILY"/>
    <property type="match status" value="1"/>
</dbReference>
<dbReference type="eggNOG" id="COG0477">
    <property type="taxonomic scope" value="Bacteria"/>
</dbReference>
<dbReference type="InterPro" id="IPR032808">
    <property type="entry name" value="DoxX"/>
</dbReference>
<feature type="transmembrane region" description="Helical" evidence="9">
    <location>
        <begin position="232"/>
        <end position="252"/>
    </location>
</feature>
<feature type="domain" description="Major facilitator superfamily (MFS) profile" evidence="10">
    <location>
        <begin position="20"/>
        <end position="500"/>
    </location>
</feature>
<comment type="similarity">
    <text evidence="2">Belongs to the major facilitator superfamily. TCR/Tet family.</text>
</comment>
<feature type="region of interest" description="Disordered" evidence="8">
    <location>
        <begin position="681"/>
        <end position="792"/>
    </location>
</feature>
<dbReference type="InterPro" id="IPR036259">
    <property type="entry name" value="MFS_trans_sf"/>
</dbReference>
<feature type="transmembrane region" description="Helical" evidence="9">
    <location>
        <begin position="171"/>
        <end position="193"/>
    </location>
</feature>
<dbReference type="InterPro" id="IPR011701">
    <property type="entry name" value="MFS"/>
</dbReference>
<feature type="transmembrane region" description="Helical" evidence="9">
    <location>
        <begin position="306"/>
        <end position="327"/>
    </location>
</feature>
<dbReference type="Gene3D" id="1.20.1250.20">
    <property type="entry name" value="MFS general substrate transporter like domains"/>
    <property type="match status" value="1"/>
</dbReference>
<feature type="transmembrane region" description="Helical" evidence="9">
    <location>
        <begin position="110"/>
        <end position="134"/>
    </location>
</feature>
<feature type="compositionally biased region" description="Basic and acidic residues" evidence="8">
    <location>
        <begin position="776"/>
        <end position="791"/>
    </location>
</feature>
<keyword evidence="3" id="KW-0813">Transport</keyword>
<dbReference type="FunFam" id="1.20.1720.10:FF:000004">
    <property type="entry name" value="EmrB/QacA family drug resistance transporter"/>
    <property type="match status" value="1"/>
</dbReference>
<feature type="transmembrane region" description="Helical" evidence="9">
    <location>
        <begin position="370"/>
        <end position="390"/>
    </location>
</feature>
<dbReference type="GO" id="GO:0022857">
    <property type="term" value="F:transmembrane transporter activity"/>
    <property type="evidence" value="ECO:0007669"/>
    <property type="project" value="InterPro"/>
</dbReference>
<keyword evidence="5 9" id="KW-0812">Transmembrane</keyword>
<feature type="transmembrane region" description="Helical" evidence="9">
    <location>
        <begin position="339"/>
        <end position="358"/>
    </location>
</feature>
<dbReference type="AlphaFoldDB" id="M3AXZ9"/>
<proteinExistence type="inferred from homology"/>
<evidence type="ECO:0000259" key="10">
    <source>
        <dbReference type="PROSITE" id="PS50850"/>
    </source>
</evidence>
<sequence length="987" mass="102367">MTTTPADGPGTAPRPFPRLGVFGLMLGIFLAALDGQILSAALPTVVGDLGGVDHLSWVVTAYLLTASVATPLWGKLGDLYGRKGAFLASVVLFLAGSALSGLAADMGQLIAFRAVQGLGGGGLMVGALSVIGVLVAPEDRGRSQSVVGVMMPVAFVGGPLLGGFLTDHVGWRWAFYVNLPVGAVVLVATVAGVRLPAERIKARVDVAGITLLTLAILALTLLGSWGGTRYAWLSPQTAALGAVAAAALAGFVRAERRAAEPVIPPRLFHSRAFLSAQILSFLGGAALLAVISYLPQYLQLARGASSTSGGTLLLPLMLGMLTAQLTVGRLDGRLRRRHLVPIVGGVLMSAGALLLFTLDAGTPTPVASALTAILGLGLGTVSQSATLTTLRSAPPRDMGAAAGTVTLLRTIGGTLGTAVLGAVYTSRMSDELATRLGAPAADRLTGGDGLSPASLAELPASVRGAVGEAVTQGLYGVLVGVAVLSGVVLVVALGVMRRSSRGEDAPAPPFRRFLRGRAPAPPKRPSGDDLKLPRRGHPSPTHLQAAPNELPHHRIPLLPHPPRHPHPAGTHPAHRPVHHPGPRVEPRRRLGRQRDAVPVGDRAEPLVRLIRDRADPNGPALPLVGGQPVIPPGTGLRRRGDERFVPQLAEGDPLPRGERMPRGEGHTARLVEQLLDAQSLLPGEGQPQQGHVDVAVDEPGGRVRPGGLPHVGAPARPPAGELRDDARGRLVGGAGQEADAQHAGGPPGRPPGLARRRVPAGQQLGRPLGEDAPGPGERHARAGTGEQRRPEPPLQLLDLLGERRLGDVQPFGGAGDAPFLRDGDEGAEQTGVDIHSVRLWTRVLDANRNRDGRWEGRRRPRPASPERNRIRMVTAYVVVTVLTIAANAAIAAGDYAKLDFVLANSAEVHVPRSWVPVLATLKAAGAAGLLLGLLGVRPLGFAAAVGLVLFYAGALITHVRARVFHNIAFPGTYFALAAASLALAATA</sequence>
<dbReference type="PATRIC" id="fig|1223523.3.peg.4327"/>
<evidence type="ECO:0000256" key="1">
    <source>
        <dbReference type="ARBA" id="ARBA00004651"/>
    </source>
</evidence>
<evidence type="ECO:0000256" key="8">
    <source>
        <dbReference type="SAM" id="MobiDB-lite"/>
    </source>
</evidence>
<dbReference type="EMBL" id="AORZ01000076">
    <property type="protein sequence ID" value="EME98487.1"/>
    <property type="molecule type" value="Genomic_DNA"/>
</dbReference>
<dbReference type="CDD" id="cd17502">
    <property type="entry name" value="MFS_Azr1_MDR_like"/>
    <property type="match status" value="1"/>
</dbReference>
<dbReference type="PROSITE" id="PS50850">
    <property type="entry name" value="MFS"/>
    <property type="match status" value="1"/>
</dbReference>
<dbReference type="InterPro" id="IPR020846">
    <property type="entry name" value="MFS_dom"/>
</dbReference>
<feature type="transmembrane region" description="Helical" evidence="9">
    <location>
        <begin position="967"/>
        <end position="985"/>
    </location>
</feature>
<comment type="subcellular location">
    <subcellularLocation>
        <location evidence="1">Cell membrane</location>
        <topology evidence="1">Multi-pass membrane protein</topology>
    </subcellularLocation>
</comment>
<evidence type="ECO:0000256" key="9">
    <source>
        <dbReference type="SAM" id="Phobius"/>
    </source>
</evidence>
<feature type="transmembrane region" description="Helical" evidence="9">
    <location>
        <begin position="85"/>
        <end position="104"/>
    </location>
</feature>
<accession>M3AXZ9</accession>
<evidence type="ECO:0000256" key="5">
    <source>
        <dbReference type="ARBA" id="ARBA00022692"/>
    </source>
</evidence>
<reference evidence="11 12" key="1">
    <citation type="journal article" date="2013" name="Genome Announc.">
        <title>Whole-Genome Shotgun Assembly and Analysis of the Genome of Streptomyces mobaraensis DSM 40847, a Strain for Industrial Production of Microbial Transglutaminase.</title>
        <authorList>
            <person name="Yang H."/>
            <person name="He T."/>
            <person name="Wu W."/>
            <person name="Zhu W."/>
            <person name="Lu B."/>
            <person name="Sun W."/>
        </authorList>
    </citation>
    <scope>NUCLEOTIDE SEQUENCE [LARGE SCALE GENOMIC DNA]</scope>
    <source>
        <strain evidence="11 12">DSM 40847</strain>
    </source>
</reference>
<feature type="transmembrane region" description="Helical" evidence="9">
    <location>
        <begin position="54"/>
        <end position="73"/>
    </location>
</feature>
<name>M3AXZ9_STRM1</name>
<feature type="transmembrane region" description="Helical" evidence="9">
    <location>
        <begin position="146"/>
        <end position="165"/>
    </location>
</feature>
<comment type="caution">
    <text evidence="11">The sequence shown here is derived from an EMBL/GenBank/DDBJ whole genome shotgun (WGS) entry which is preliminary data.</text>
</comment>
<evidence type="ECO:0000256" key="2">
    <source>
        <dbReference type="ARBA" id="ARBA00007520"/>
    </source>
</evidence>
<dbReference type="Gene3D" id="1.20.1720.10">
    <property type="entry name" value="Multidrug resistance protein D"/>
    <property type="match status" value="1"/>
</dbReference>
<dbReference type="Pfam" id="PF13564">
    <property type="entry name" value="DoxX_2"/>
    <property type="match status" value="1"/>
</dbReference>
<feature type="transmembrane region" description="Helical" evidence="9">
    <location>
        <begin position="941"/>
        <end position="961"/>
    </location>
</feature>
<dbReference type="PANTHER" id="PTHR23501:SF197">
    <property type="entry name" value="COMD"/>
    <property type="match status" value="1"/>
</dbReference>
<keyword evidence="6 9" id="KW-1133">Transmembrane helix</keyword>
<feature type="transmembrane region" description="Helical" evidence="9">
    <location>
        <begin position="205"/>
        <end position="226"/>
    </location>
</feature>
<protein>
    <submittedName>
        <fullName evidence="11">EmrB/QacA family drug resistance transporter</fullName>
    </submittedName>
</protein>
<dbReference type="GO" id="GO:0005886">
    <property type="term" value="C:plasma membrane"/>
    <property type="evidence" value="ECO:0007669"/>
    <property type="project" value="UniProtKB-SubCell"/>
</dbReference>
<feature type="transmembrane region" description="Helical" evidence="9">
    <location>
        <begin position="21"/>
        <end position="42"/>
    </location>
</feature>
<evidence type="ECO:0000256" key="6">
    <source>
        <dbReference type="ARBA" id="ARBA00022989"/>
    </source>
</evidence>
<evidence type="ECO:0000256" key="4">
    <source>
        <dbReference type="ARBA" id="ARBA00022475"/>
    </source>
</evidence>
<dbReference type="Proteomes" id="UP000011740">
    <property type="component" value="Unassembled WGS sequence"/>
</dbReference>
<feature type="transmembrane region" description="Helical" evidence="9">
    <location>
        <begin position="402"/>
        <end position="424"/>
    </location>
</feature>
<feature type="transmembrane region" description="Helical" evidence="9">
    <location>
        <begin position="473"/>
        <end position="495"/>
    </location>
</feature>
<feature type="region of interest" description="Disordered" evidence="8">
    <location>
        <begin position="498"/>
        <end position="596"/>
    </location>
</feature>
<feature type="region of interest" description="Disordered" evidence="8">
    <location>
        <begin position="618"/>
        <end position="639"/>
    </location>
</feature>
<feature type="compositionally biased region" description="Basic residues" evidence="8">
    <location>
        <begin position="561"/>
        <end position="581"/>
    </location>
</feature>
<gene>
    <name evidence="11" type="ORF">H340_21256</name>
</gene>
<evidence type="ECO:0000256" key="3">
    <source>
        <dbReference type="ARBA" id="ARBA00022448"/>
    </source>
</evidence>